<gene>
    <name evidence="9" type="ORF">D9V41_06295</name>
</gene>
<keyword evidence="3" id="KW-0813">Transport</keyword>
<dbReference type="OrthoDB" id="9796260at2"/>
<evidence type="ECO:0000256" key="6">
    <source>
        <dbReference type="ARBA" id="ARBA00022989"/>
    </source>
</evidence>
<dbReference type="EMBL" id="RDBF01000003">
    <property type="protein sequence ID" value="RLV56669.1"/>
    <property type="molecule type" value="Genomic_DNA"/>
</dbReference>
<evidence type="ECO:0000256" key="7">
    <source>
        <dbReference type="ARBA" id="ARBA00023136"/>
    </source>
</evidence>
<organism evidence="9 10">
    <name type="scientific">Aeromicrobium phragmitis</name>
    <dbReference type="NCBI Taxonomy" id="2478914"/>
    <lineage>
        <taxon>Bacteria</taxon>
        <taxon>Bacillati</taxon>
        <taxon>Actinomycetota</taxon>
        <taxon>Actinomycetes</taxon>
        <taxon>Propionibacteriales</taxon>
        <taxon>Nocardioidaceae</taxon>
        <taxon>Aeromicrobium</taxon>
    </lineage>
</organism>
<accession>A0A3L8PPC0</accession>
<feature type="transmembrane region" description="Helical" evidence="8">
    <location>
        <begin position="290"/>
        <end position="308"/>
    </location>
</feature>
<keyword evidence="5 8" id="KW-0812">Transmembrane</keyword>
<dbReference type="GO" id="GO:0005886">
    <property type="term" value="C:plasma membrane"/>
    <property type="evidence" value="ECO:0007669"/>
    <property type="project" value="UniProtKB-SubCell"/>
</dbReference>
<dbReference type="InterPro" id="IPR000522">
    <property type="entry name" value="ABC_transptr_permease_BtuC"/>
</dbReference>
<protein>
    <submittedName>
        <fullName evidence="9">Enterobactin ABC transporter permease</fullName>
    </submittedName>
</protein>
<dbReference type="Proteomes" id="UP000282515">
    <property type="component" value="Unassembled WGS sequence"/>
</dbReference>
<dbReference type="PANTHER" id="PTHR30472:SF19">
    <property type="entry name" value="PETROBACTIN IMPORT SYSTEM PERMEASE PROTEIN YCLO"/>
    <property type="match status" value="1"/>
</dbReference>
<evidence type="ECO:0000256" key="8">
    <source>
        <dbReference type="SAM" id="Phobius"/>
    </source>
</evidence>
<feature type="transmembrane region" description="Helical" evidence="8">
    <location>
        <begin position="101"/>
        <end position="122"/>
    </location>
</feature>
<keyword evidence="4" id="KW-1003">Cell membrane</keyword>
<dbReference type="GO" id="GO:0033214">
    <property type="term" value="P:siderophore-iron import into cell"/>
    <property type="evidence" value="ECO:0007669"/>
    <property type="project" value="TreeGrafter"/>
</dbReference>
<comment type="similarity">
    <text evidence="2">Belongs to the binding-protein-dependent transport system permease family. FecCD subfamily.</text>
</comment>
<evidence type="ECO:0000256" key="3">
    <source>
        <dbReference type="ARBA" id="ARBA00022448"/>
    </source>
</evidence>
<evidence type="ECO:0000313" key="10">
    <source>
        <dbReference type="Proteomes" id="UP000282515"/>
    </source>
</evidence>
<feature type="transmembrane region" description="Helical" evidence="8">
    <location>
        <begin position="314"/>
        <end position="335"/>
    </location>
</feature>
<evidence type="ECO:0000256" key="1">
    <source>
        <dbReference type="ARBA" id="ARBA00004651"/>
    </source>
</evidence>
<feature type="transmembrane region" description="Helical" evidence="8">
    <location>
        <begin position="128"/>
        <end position="147"/>
    </location>
</feature>
<dbReference type="SUPFAM" id="SSF81345">
    <property type="entry name" value="ABC transporter involved in vitamin B12 uptake, BtuC"/>
    <property type="match status" value="1"/>
</dbReference>
<keyword evidence="7 8" id="KW-0472">Membrane</keyword>
<evidence type="ECO:0000256" key="5">
    <source>
        <dbReference type="ARBA" id="ARBA00022692"/>
    </source>
</evidence>
<feature type="transmembrane region" description="Helical" evidence="8">
    <location>
        <begin position="65"/>
        <end position="89"/>
    </location>
</feature>
<comment type="caution">
    <text evidence="9">The sequence shown here is derived from an EMBL/GenBank/DDBJ whole genome shotgun (WGS) entry which is preliminary data.</text>
</comment>
<reference evidence="9 10" key="1">
    <citation type="submission" date="2018-10" db="EMBL/GenBank/DDBJ databases">
        <title>Aeromicrobium sp. 9W16Y-2 whole genome shotgun sequence.</title>
        <authorList>
            <person name="Li F."/>
        </authorList>
    </citation>
    <scope>NUCLEOTIDE SEQUENCE [LARGE SCALE GENOMIC DNA]</scope>
    <source>
        <strain evidence="9 10">9W16Y-2</strain>
    </source>
</reference>
<dbReference type="Pfam" id="PF01032">
    <property type="entry name" value="FecCD"/>
    <property type="match status" value="1"/>
</dbReference>
<feature type="transmembrane region" description="Helical" evidence="8">
    <location>
        <begin position="154"/>
        <end position="175"/>
    </location>
</feature>
<evidence type="ECO:0000313" key="9">
    <source>
        <dbReference type="EMBL" id="RLV56669.1"/>
    </source>
</evidence>
<keyword evidence="10" id="KW-1185">Reference proteome</keyword>
<dbReference type="AlphaFoldDB" id="A0A3L8PPC0"/>
<evidence type="ECO:0000256" key="4">
    <source>
        <dbReference type="ARBA" id="ARBA00022475"/>
    </source>
</evidence>
<proteinExistence type="inferred from homology"/>
<evidence type="ECO:0000256" key="2">
    <source>
        <dbReference type="ARBA" id="ARBA00007935"/>
    </source>
</evidence>
<sequence>MADVSVRASAPSSEETSRVRSSYRARLIGISVLAILAAVAILFYGNPAPAGSRGYWTIVESRMVSVGTILIVAFCHGVGTVVFHAVTNNRILTPSILGFDALYRVIQTGLVFFFGAGAVAASDGLLKVVVQSVLMVAFATLLYGWLFSGTHASLHVLLLVGVVLGMGFSSLSTFMQRLLTPSEFDILTARLFGHISVSNVAYLPWGALVCVIVGAILWRRRHVLDVVSLGRETAISLGVAYRREVVIALVLVAVLISVSTSLVGPMTFLGFVVALLTYQIVGSSEHTRTLPMAAAVGASTLLIAYFILRHLFYAAGLINVIIELVGGLVFLGYLLRKGLR</sequence>
<comment type="subcellular location">
    <subcellularLocation>
        <location evidence="1">Cell membrane</location>
        <topology evidence="1">Multi-pass membrane protein</topology>
    </subcellularLocation>
</comment>
<dbReference type="InterPro" id="IPR037294">
    <property type="entry name" value="ABC_BtuC-like"/>
</dbReference>
<feature type="transmembrane region" description="Helical" evidence="8">
    <location>
        <begin position="27"/>
        <end position="45"/>
    </location>
</feature>
<name>A0A3L8PPC0_9ACTN</name>
<keyword evidence="6 8" id="KW-1133">Transmembrane helix</keyword>
<dbReference type="PANTHER" id="PTHR30472">
    <property type="entry name" value="FERRIC ENTEROBACTIN TRANSPORT SYSTEM PERMEASE PROTEIN"/>
    <property type="match status" value="1"/>
</dbReference>
<feature type="transmembrane region" description="Helical" evidence="8">
    <location>
        <begin position="195"/>
        <end position="218"/>
    </location>
</feature>
<dbReference type="Gene3D" id="1.10.3470.10">
    <property type="entry name" value="ABC transporter involved in vitamin B12 uptake, BtuC"/>
    <property type="match status" value="1"/>
</dbReference>
<dbReference type="GO" id="GO:0022857">
    <property type="term" value="F:transmembrane transporter activity"/>
    <property type="evidence" value="ECO:0007669"/>
    <property type="project" value="InterPro"/>
</dbReference>